<dbReference type="Pfam" id="PF13365">
    <property type="entry name" value="Trypsin_2"/>
    <property type="match status" value="1"/>
</dbReference>
<dbReference type="PROSITE" id="PS51352">
    <property type="entry name" value="THIOREDOXIN_2"/>
    <property type="match status" value="1"/>
</dbReference>
<reference evidence="7" key="1">
    <citation type="submission" date="2016-10" db="EMBL/GenBank/DDBJ databases">
        <authorList>
            <person name="Varghese N."/>
            <person name="Submissions S."/>
        </authorList>
    </citation>
    <scope>NUCLEOTIDE SEQUENCE [LARGE SCALE GENOMIC DNA]</scope>
    <source>
        <strain evidence="7">DSM 3695</strain>
    </source>
</reference>
<dbReference type="Proteomes" id="UP000199310">
    <property type="component" value="Unassembled WGS sequence"/>
</dbReference>
<dbReference type="PRINTS" id="PR00834">
    <property type="entry name" value="PROTEASES2C"/>
</dbReference>
<name>A0A1I0RQF3_9BACT</name>
<evidence type="ECO:0000313" key="7">
    <source>
        <dbReference type="Proteomes" id="UP000199310"/>
    </source>
</evidence>
<accession>A0A1I0RQF3</accession>
<dbReference type="SUPFAM" id="SSF52833">
    <property type="entry name" value="Thioredoxin-like"/>
    <property type="match status" value="1"/>
</dbReference>
<dbReference type="GO" id="GO:0030313">
    <property type="term" value="C:cell envelope"/>
    <property type="evidence" value="ECO:0007669"/>
    <property type="project" value="UniProtKB-SubCell"/>
</dbReference>
<evidence type="ECO:0000313" key="6">
    <source>
        <dbReference type="EMBL" id="SEW43525.1"/>
    </source>
</evidence>
<dbReference type="GO" id="GO:0006508">
    <property type="term" value="P:proteolysis"/>
    <property type="evidence" value="ECO:0007669"/>
    <property type="project" value="InterPro"/>
</dbReference>
<dbReference type="InterPro" id="IPR050553">
    <property type="entry name" value="Thioredoxin_ResA/DsbE_sf"/>
</dbReference>
<gene>
    <name evidence="6" type="ORF">SAMN04488122_3230</name>
</gene>
<keyword evidence="3" id="KW-1015">Disulfide bond</keyword>
<dbReference type="GO" id="GO:0017004">
    <property type="term" value="P:cytochrome complex assembly"/>
    <property type="evidence" value="ECO:0007669"/>
    <property type="project" value="UniProtKB-KW"/>
</dbReference>
<evidence type="ECO:0000256" key="2">
    <source>
        <dbReference type="ARBA" id="ARBA00022748"/>
    </source>
</evidence>
<dbReference type="AlphaFoldDB" id="A0A1I0RQF3"/>
<comment type="subcellular location">
    <subcellularLocation>
        <location evidence="1">Cell envelope</location>
    </subcellularLocation>
</comment>
<dbReference type="InterPro" id="IPR036249">
    <property type="entry name" value="Thioredoxin-like_sf"/>
</dbReference>
<dbReference type="InterPro" id="IPR000866">
    <property type="entry name" value="AhpC/TSA"/>
</dbReference>
<dbReference type="RefSeq" id="WP_089896399.1">
    <property type="nucleotide sequence ID" value="NZ_FOJG01000001.1"/>
</dbReference>
<dbReference type="SUPFAM" id="SSF50494">
    <property type="entry name" value="Trypsin-like serine proteases"/>
    <property type="match status" value="1"/>
</dbReference>
<dbReference type="InterPro" id="IPR013766">
    <property type="entry name" value="Thioredoxin_domain"/>
</dbReference>
<dbReference type="Pfam" id="PF00578">
    <property type="entry name" value="AhpC-TSA"/>
    <property type="match status" value="1"/>
</dbReference>
<dbReference type="GO" id="GO:0004252">
    <property type="term" value="F:serine-type endopeptidase activity"/>
    <property type="evidence" value="ECO:0007669"/>
    <property type="project" value="InterPro"/>
</dbReference>
<protein>
    <recommendedName>
        <fullName evidence="5">Thioredoxin domain-containing protein</fullName>
    </recommendedName>
</protein>
<dbReference type="GO" id="GO:0016491">
    <property type="term" value="F:oxidoreductase activity"/>
    <property type="evidence" value="ECO:0007669"/>
    <property type="project" value="InterPro"/>
</dbReference>
<evidence type="ECO:0000256" key="1">
    <source>
        <dbReference type="ARBA" id="ARBA00004196"/>
    </source>
</evidence>
<dbReference type="PANTHER" id="PTHR42852">
    <property type="entry name" value="THIOL:DISULFIDE INTERCHANGE PROTEIN DSBE"/>
    <property type="match status" value="1"/>
</dbReference>
<keyword evidence="4" id="KW-0676">Redox-active center</keyword>
<dbReference type="STRING" id="29529.SAMN04488122_3230"/>
<feature type="domain" description="Thioredoxin" evidence="5">
    <location>
        <begin position="210"/>
        <end position="352"/>
    </location>
</feature>
<evidence type="ECO:0000256" key="3">
    <source>
        <dbReference type="ARBA" id="ARBA00023157"/>
    </source>
</evidence>
<dbReference type="PROSITE" id="PS00194">
    <property type="entry name" value="THIOREDOXIN_1"/>
    <property type="match status" value="1"/>
</dbReference>
<evidence type="ECO:0000256" key="4">
    <source>
        <dbReference type="ARBA" id="ARBA00023284"/>
    </source>
</evidence>
<keyword evidence="7" id="KW-1185">Reference proteome</keyword>
<evidence type="ECO:0000259" key="5">
    <source>
        <dbReference type="PROSITE" id="PS51352"/>
    </source>
</evidence>
<organism evidence="6 7">
    <name type="scientific">Chitinophaga arvensicola</name>
    <dbReference type="NCBI Taxonomy" id="29529"/>
    <lineage>
        <taxon>Bacteria</taxon>
        <taxon>Pseudomonadati</taxon>
        <taxon>Bacteroidota</taxon>
        <taxon>Chitinophagia</taxon>
        <taxon>Chitinophagales</taxon>
        <taxon>Chitinophagaceae</taxon>
        <taxon>Chitinophaga</taxon>
    </lineage>
</organism>
<dbReference type="EMBL" id="FOJG01000001">
    <property type="protein sequence ID" value="SEW43525.1"/>
    <property type="molecule type" value="Genomic_DNA"/>
</dbReference>
<dbReference type="InterPro" id="IPR025380">
    <property type="entry name" value="DUF4369"/>
</dbReference>
<dbReference type="PANTHER" id="PTHR42852:SF6">
    <property type="entry name" value="THIOL:DISULFIDE INTERCHANGE PROTEIN DSBE"/>
    <property type="match status" value="1"/>
</dbReference>
<sequence length="626" mass="68510">MKKLLATLGGLLLVLCAYSKGELVISGKVKGDLKGRNKIYITDYTMKDSVTVKDGHFVYHYSIEHPVTLYVYTQFHSEAGIFAFTPLVIDKPGNVEVDYDLDKGYNAVVSGYETTVEFNAFIDRYNPISYTSKPDDPASQAAAREKTIALFKDIIKARPDRFSTAYAINEFGSRLEPAVQQELYNGLGKNAKASEPGVHIKARLEGLKNAAIGNIIPDFSLKDAEGKSFSIRELKGKYVIVDFWASWCAPCRESFPHLKSVYEKYKSKGLEVVSISIDKNREFWIKAMQEENMPWKQLLDDKNIAESGFAVTGIPAMFLLGPDGKVLEKQRGYAPGGGVIDAKLEALFPEKAVSKYIDYDQLQQALEPKVQSLAAQHRFTTIPDLLYQLRSLKDLEKIPVSQPLPAAAGKVMKGRDIYTGCRDGVLMLGKLYNCGSCDQLHAGTLATAVALTADGLCATNYHVLQNVLGAVQTGKYRDSLIYVATPAGEVYSIEKILAFNKDGDVAVFKVNTNGASLHPLALGEPAEVGDVVHAITHPAGYLYYYSTGVVTRNIHVSGAGAPGNRMEISADFARGSSGGPILDDKGNMIGMVASTIPIYYVQDTEKAFQMVIKSTVPVQTIRALLM</sequence>
<dbReference type="InterPro" id="IPR009003">
    <property type="entry name" value="Peptidase_S1_PA"/>
</dbReference>
<dbReference type="Gene3D" id="2.40.10.120">
    <property type="match status" value="1"/>
</dbReference>
<dbReference type="GO" id="GO:0016209">
    <property type="term" value="F:antioxidant activity"/>
    <property type="evidence" value="ECO:0007669"/>
    <property type="project" value="InterPro"/>
</dbReference>
<keyword evidence="2" id="KW-0201">Cytochrome c-type biogenesis</keyword>
<dbReference type="CDD" id="cd02966">
    <property type="entry name" value="TlpA_like_family"/>
    <property type="match status" value="1"/>
</dbReference>
<dbReference type="Gene3D" id="3.40.30.10">
    <property type="entry name" value="Glutaredoxin"/>
    <property type="match status" value="1"/>
</dbReference>
<dbReference type="OrthoDB" id="640449at2"/>
<dbReference type="InterPro" id="IPR017937">
    <property type="entry name" value="Thioredoxin_CS"/>
</dbReference>
<dbReference type="InterPro" id="IPR001940">
    <property type="entry name" value="Peptidase_S1C"/>
</dbReference>
<proteinExistence type="predicted"/>
<dbReference type="Pfam" id="PF14289">
    <property type="entry name" value="DUF4369"/>
    <property type="match status" value="1"/>
</dbReference>